<evidence type="ECO:0000256" key="1">
    <source>
        <dbReference type="SAM" id="MobiDB-lite"/>
    </source>
</evidence>
<feature type="compositionally biased region" description="Polar residues" evidence="1">
    <location>
        <begin position="25"/>
        <end position="40"/>
    </location>
</feature>
<dbReference type="AlphaFoldDB" id="C0BRC2"/>
<accession>C0BRC2</accession>
<reference evidence="2 3" key="2">
    <citation type="submission" date="2009-02" db="EMBL/GenBank/DDBJ databases">
        <authorList>
            <person name="Fulton L."/>
            <person name="Clifton S."/>
            <person name="Fulton B."/>
            <person name="Xu J."/>
            <person name="Minx P."/>
            <person name="Pepin K.H."/>
            <person name="Johnson M."/>
            <person name="Bhonagiri V."/>
            <person name="Nash W.E."/>
            <person name="Mardis E.R."/>
            <person name="Wilson R.K."/>
        </authorList>
    </citation>
    <scope>NUCLEOTIDE SEQUENCE [LARGE SCALE GENOMIC DNA]</scope>
    <source>
        <strain evidence="2 3">DSM 20438</strain>
    </source>
</reference>
<organism evidence="2 3">
    <name type="scientific">Bifidobacterium pseudocatenulatum DSM 20438 = JCM 1200 = LMG 10505</name>
    <dbReference type="NCBI Taxonomy" id="547043"/>
    <lineage>
        <taxon>Bacteria</taxon>
        <taxon>Bacillati</taxon>
        <taxon>Actinomycetota</taxon>
        <taxon>Actinomycetes</taxon>
        <taxon>Bifidobacteriales</taxon>
        <taxon>Bifidobacteriaceae</taxon>
        <taxon>Bifidobacterium</taxon>
    </lineage>
</organism>
<name>C0BRC2_BIFPS</name>
<sequence>MTLGRARICPPALERFGSSAPILGNPSNLSHQQNPPHRPF</sequence>
<dbReference type="Proteomes" id="UP000003875">
    <property type="component" value="Unassembled WGS sequence"/>
</dbReference>
<gene>
    <name evidence="2" type="ORF">BIFPSEUDO_03186</name>
</gene>
<protein>
    <submittedName>
        <fullName evidence="2">Uncharacterized protein</fullName>
    </submittedName>
</protein>
<feature type="region of interest" description="Disordered" evidence="1">
    <location>
        <begin position="15"/>
        <end position="40"/>
    </location>
</feature>
<reference evidence="2 3" key="1">
    <citation type="submission" date="2009-02" db="EMBL/GenBank/DDBJ databases">
        <title>Draft genome sequence of Bifidobacterium pseudocatenulatum (DSM 20438).</title>
        <authorList>
            <person name="Sudarsanam P."/>
            <person name="Ley R."/>
            <person name="Guruge J."/>
            <person name="Turnbaugh P.J."/>
            <person name="Mahowald M."/>
            <person name="Liep D."/>
            <person name="Gordon J."/>
        </authorList>
    </citation>
    <scope>NUCLEOTIDE SEQUENCE [LARGE SCALE GENOMIC DNA]</scope>
    <source>
        <strain evidence="2 3">DSM 20438</strain>
    </source>
</reference>
<evidence type="ECO:0000313" key="3">
    <source>
        <dbReference type="Proteomes" id="UP000003875"/>
    </source>
</evidence>
<proteinExistence type="predicted"/>
<evidence type="ECO:0000313" key="2">
    <source>
        <dbReference type="EMBL" id="EEG71216.1"/>
    </source>
</evidence>
<comment type="caution">
    <text evidence="2">The sequence shown here is derived from an EMBL/GenBank/DDBJ whole genome shotgun (WGS) entry which is preliminary data.</text>
</comment>
<dbReference type="EMBL" id="ABXX02000002">
    <property type="protein sequence ID" value="EEG71216.1"/>
    <property type="molecule type" value="Genomic_DNA"/>
</dbReference>